<name>A0A645B3N7_9ZZZZ</name>
<proteinExistence type="predicted"/>
<sequence length="178" mass="20367">MQDANILVLDEPTNDLDIMTLNVLEEYLKNFGGCLLIVSHDRYFLDKIADHIFVFKGDGLIKDFPGSYSDYREFALLEEKVQKEAKDSQKRNEAKVKENTNQAVASNDKPKKLSYKEQKELEQLSAEIETLTAEKDKLEAELSSGTLTADKLMEASNRIGEIMELLDEKELRWLELSC</sequence>
<dbReference type="AlphaFoldDB" id="A0A645B3N7"/>
<feature type="compositionally biased region" description="Basic and acidic residues" evidence="4">
    <location>
        <begin position="84"/>
        <end position="98"/>
    </location>
</feature>
<evidence type="ECO:0000313" key="6">
    <source>
        <dbReference type="EMBL" id="MPM60045.1"/>
    </source>
</evidence>
<dbReference type="GO" id="GO:0003677">
    <property type="term" value="F:DNA binding"/>
    <property type="evidence" value="ECO:0007669"/>
    <property type="project" value="InterPro"/>
</dbReference>
<dbReference type="InterPro" id="IPR032524">
    <property type="entry name" value="ABC_tran_C"/>
</dbReference>
<evidence type="ECO:0000259" key="5">
    <source>
        <dbReference type="Pfam" id="PF16326"/>
    </source>
</evidence>
<feature type="coiled-coil region" evidence="3">
    <location>
        <begin position="114"/>
        <end position="172"/>
    </location>
</feature>
<keyword evidence="3" id="KW-0175">Coiled coil</keyword>
<dbReference type="GO" id="GO:0005524">
    <property type="term" value="F:ATP binding"/>
    <property type="evidence" value="ECO:0007669"/>
    <property type="project" value="UniProtKB-KW"/>
</dbReference>
<dbReference type="PANTHER" id="PTHR42855">
    <property type="entry name" value="ABC TRANSPORTER ATP-BINDING SUBUNIT"/>
    <property type="match status" value="1"/>
</dbReference>
<evidence type="ECO:0000256" key="3">
    <source>
        <dbReference type="SAM" id="Coils"/>
    </source>
</evidence>
<evidence type="ECO:0000256" key="2">
    <source>
        <dbReference type="ARBA" id="ARBA00022840"/>
    </source>
</evidence>
<evidence type="ECO:0000256" key="4">
    <source>
        <dbReference type="SAM" id="MobiDB-lite"/>
    </source>
</evidence>
<keyword evidence="2" id="KW-0067">ATP-binding</keyword>
<dbReference type="PANTHER" id="PTHR42855:SF1">
    <property type="entry name" value="ABC TRANSPORTER DOMAIN-CONTAINING PROTEIN"/>
    <property type="match status" value="1"/>
</dbReference>
<dbReference type="SUPFAM" id="SSF52540">
    <property type="entry name" value="P-loop containing nucleoside triphosphate hydrolases"/>
    <property type="match status" value="1"/>
</dbReference>
<dbReference type="Gene3D" id="3.40.50.300">
    <property type="entry name" value="P-loop containing nucleotide triphosphate hydrolases"/>
    <property type="match status" value="1"/>
</dbReference>
<dbReference type="EMBL" id="VSSQ01017598">
    <property type="protein sequence ID" value="MPM60045.1"/>
    <property type="molecule type" value="Genomic_DNA"/>
</dbReference>
<feature type="region of interest" description="Disordered" evidence="4">
    <location>
        <begin position="84"/>
        <end position="111"/>
    </location>
</feature>
<accession>A0A645B3N7</accession>
<organism evidence="6">
    <name type="scientific">bioreactor metagenome</name>
    <dbReference type="NCBI Taxonomy" id="1076179"/>
    <lineage>
        <taxon>unclassified sequences</taxon>
        <taxon>metagenomes</taxon>
        <taxon>ecological metagenomes</taxon>
    </lineage>
</organism>
<dbReference type="InterPro" id="IPR037118">
    <property type="entry name" value="Val-tRNA_synth_C_sf"/>
</dbReference>
<reference evidence="6" key="1">
    <citation type="submission" date="2019-08" db="EMBL/GenBank/DDBJ databases">
        <authorList>
            <person name="Kucharzyk K."/>
            <person name="Murdoch R.W."/>
            <person name="Higgins S."/>
            <person name="Loffler F."/>
        </authorList>
    </citation>
    <scope>NUCLEOTIDE SEQUENCE</scope>
</reference>
<dbReference type="Pfam" id="PF16326">
    <property type="entry name" value="ABC_tran_CTD"/>
    <property type="match status" value="1"/>
</dbReference>
<protein>
    <submittedName>
        <fullName evidence="6">Energy-dependent translational throttle protein EttA</fullName>
    </submittedName>
</protein>
<evidence type="ECO:0000256" key="1">
    <source>
        <dbReference type="ARBA" id="ARBA00022741"/>
    </source>
</evidence>
<dbReference type="InterPro" id="IPR051309">
    <property type="entry name" value="ABCF_ATPase"/>
</dbReference>
<dbReference type="Gene3D" id="1.10.287.380">
    <property type="entry name" value="Valyl-tRNA synthetase, C-terminal domain"/>
    <property type="match status" value="1"/>
</dbReference>
<feature type="domain" description="ABC transporter Uup C-terminal" evidence="5">
    <location>
        <begin position="112"/>
        <end position="177"/>
    </location>
</feature>
<gene>
    <name evidence="6" type="primary">ettA_43</name>
    <name evidence="6" type="ORF">SDC9_106892</name>
</gene>
<dbReference type="InterPro" id="IPR027417">
    <property type="entry name" value="P-loop_NTPase"/>
</dbReference>
<comment type="caution">
    <text evidence="6">The sequence shown here is derived from an EMBL/GenBank/DDBJ whole genome shotgun (WGS) entry which is preliminary data.</text>
</comment>
<keyword evidence="1" id="KW-0547">Nucleotide-binding</keyword>